<dbReference type="EMBL" id="VKDK01000018">
    <property type="protein sequence ID" value="TRX60273.1"/>
    <property type="molecule type" value="Genomic_DNA"/>
</dbReference>
<dbReference type="GO" id="GO:0006012">
    <property type="term" value="P:galactose metabolic process"/>
    <property type="evidence" value="ECO:0007669"/>
    <property type="project" value="TreeGrafter"/>
</dbReference>
<dbReference type="SUPFAM" id="SSF54211">
    <property type="entry name" value="Ribosomal protein S5 domain 2-like"/>
    <property type="match status" value="1"/>
</dbReference>
<dbReference type="SUPFAM" id="SSF55060">
    <property type="entry name" value="GHMP Kinase, C-terminal domain"/>
    <property type="match status" value="1"/>
</dbReference>
<dbReference type="RefSeq" id="WP_046647735.1">
    <property type="nucleotide sequence ID" value="NZ_VKDK01000018.1"/>
</dbReference>
<dbReference type="PANTHER" id="PTHR10457">
    <property type="entry name" value="MEVALONATE KINASE/GALACTOKINASE"/>
    <property type="match status" value="1"/>
</dbReference>
<dbReference type="PANTHER" id="PTHR10457:SF7">
    <property type="entry name" value="GALACTOKINASE-RELATED"/>
    <property type="match status" value="1"/>
</dbReference>
<dbReference type="GO" id="GO:0005829">
    <property type="term" value="C:cytosol"/>
    <property type="evidence" value="ECO:0007669"/>
    <property type="project" value="TreeGrafter"/>
</dbReference>
<proteinExistence type="predicted"/>
<dbReference type="InterPro" id="IPR036554">
    <property type="entry name" value="GHMP_kinase_C_sf"/>
</dbReference>
<feature type="domain" description="Galactokinase N-terminal" evidence="3">
    <location>
        <begin position="18"/>
        <end position="66"/>
    </location>
</feature>
<dbReference type="GO" id="GO:0004335">
    <property type="term" value="F:galactokinase activity"/>
    <property type="evidence" value="ECO:0007669"/>
    <property type="project" value="TreeGrafter"/>
</dbReference>
<dbReference type="AlphaFoldDB" id="A0A2N6TRH1"/>
<comment type="caution">
    <text evidence="4">The sequence shown here is derived from an EMBL/GenBank/DDBJ whole genome shotgun (WGS) entry which is preliminary data.</text>
</comment>
<dbReference type="Proteomes" id="UP000320443">
    <property type="component" value="Unassembled WGS sequence"/>
</dbReference>
<evidence type="ECO:0000256" key="1">
    <source>
        <dbReference type="ARBA" id="ARBA00022741"/>
    </source>
</evidence>
<evidence type="ECO:0000259" key="3">
    <source>
        <dbReference type="Pfam" id="PF10509"/>
    </source>
</evidence>
<name>A0A2N6TRH1_9CORY</name>
<sequence>MPLWTAPSTPAVDRVRAAHSDNIGAEPAHVASAPATWALIGEHIDHYGGITIMGLADLRAAVAVSPRNDGIVNVRLEHTNGETVEDQISLEKVSSLAAEQQPGVDSEGQPIEPPAPEGAIAARLGGIIYTMINRQLLTRETAGADITVVNDIPDSAGLGAAAAIDIATALALLGGADDLHDAPLRARIAEVCSQAVGTFARFPALRARHSAALRGAGDSITIIDYADGSVTQAPHVVNKDIAAFALAVPGDFDSAEAVAEIRARERFIDAACRAFGTASLRLLPDAPQRVLEWLAAVHKVHGPENQPTIDQATAWLTFYSEETERAERIARALRSRRGTELFPLLTQSQSALATVYGFNSAEKLAQLATARGAVAARSAHAGTSTAVIAYVPSTKAPNFAADLAEDGLLVVPLSAGAPAITED</sequence>
<dbReference type="InterPro" id="IPR014721">
    <property type="entry name" value="Ribsml_uS5_D2-typ_fold_subgr"/>
</dbReference>
<dbReference type="InterPro" id="IPR019539">
    <property type="entry name" value="GalKase_N"/>
</dbReference>
<organism evidence="4 5">
    <name type="scientific">Corynebacterium hiratae</name>
    <dbReference type="NCBI Taxonomy" id="3139423"/>
    <lineage>
        <taxon>Bacteria</taxon>
        <taxon>Bacillati</taxon>
        <taxon>Actinomycetota</taxon>
        <taxon>Actinomycetes</taxon>
        <taxon>Mycobacteriales</taxon>
        <taxon>Corynebacteriaceae</taxon>
        <taxon>Corynebacterium</taxon>
    </lineage>
</organism>
<keyword evidence="2" id="KW-0067">ATP-binding</keyword>
<gene>
    <name evidence="4" type="ORF">FNY97_09955</name>
</gene>
<dbReference type="Pfam" id="PF10509">
    <property type="entry name" value="GalKase_gal_bdg"/>
    <property type="match status" value="1"/>
</dbReference>
<evidence type="ECO:0000313" key="4">
    <source>
        <dbReference type="EMBL" id="TRX60273.1"/>
    </source>
</evidence>
<protein>
    <submittedName>
        <fullName evidence="4">Galactokinase</fullName>
    </submittedName>
</protein>
<keyword evidence="5" id="KW-1185">Reference proteome</keyword>
<evidence type="ECO:0000256" key="2">
    <source>
        <dbReference type="ARBA" id="ARBA00022840"/>
    </source>
</evidence>
<accession>A0A2N6TRH1</accession>
<dbReference type="Gene3D" id="3.30.230.10">
    <property type="match status" value="1"/>
</dbReference>
<dbReference type="GO" id="GO:0005524">
    <property type="term" value="F:ATP binding"/>
    <property type="evidence" value="ECO:0007669"/>
    <property type="project" value="UniProtKB-KW"/>
</dbReference>
<keyword evidence="1" id="KW-0547">Nucleotide-binding</keyword>
<dbReference type="PRINTS" id="PR00959">
    <property type="entry name" value="MEVGALKINASE"/>
</dbReference>
<dbReference type="InterPro" id="IPR020568">
    <property type="entry name" value="Ribosomal_Su5_D2-typ_SF"/>
</dbReference>
<reference evidence="4 5" key="1">
    <citation type="submission" date="2019-07" db="EMBL/GenBank/DDBJ databases">
        <title>Draft genome of C. aurimucosum strain 2274.</title>
        <authorList>
            <person name="Pacheco L.G.C."/>
            <person name="Aguiar E.R.G.R."/>
            <person name="Santos C.S."/>
            <person name="Rocha D.J.P.G."/>
            <person name="Sant'Anna L.O."/>
            <person name="Mattos-Guaraldi A.L."/>
            <person name="Santos L.S."/>
        </authorList>
    </citation>
    <scope>NUCLEOTIDE SEQUENCE [LARGE SCALE GENOMIC DNA]</scope>
    <source>
        <strain evidence="4 5">2274</strain>
    </source>
</reference>
<evidence type="ECO:0000313" key="5">
    <source>
        <dbReference type="Proteomes" id="UP000320443"/>
    </source>
</evidence>
<dbReference type="Gene3D" id="3.30.70.890">
    <property type="entry name" value="GHMP kinase, C-terminal domain"/>
    <property type="match status" value="1"/>
</dbReference>